<evidence type="ECO:0000313" key="10">
    <source>
        <dbReference type="Proteomes" id="UP000799436"/>
    </source>
</evidence>
<dbReference type="InterPro" id="IPR045089">
    <property type="entry name" value="PGGT1B-like"/>
</dbReference>
<dbReference type="Pfam" id="PF00432">
    <property type="entry name" value="Prenyltrans"/>
    <property type="match status" value="1"/>
</dbReference>
<dbReference type="FunFam" id="1.50.10.20:FF:000014">
    <property type="entry name" value="Protein farnesyltransferase subunit beta"/>
    <property type="match status" value="1"/>
</dbReference>
<dbReference type="GO" id="GO:0004660">
    <property type="term" value="F:protein farnesyltransferase activity"/>
    <property type="evidence" value="ECO:0007669"/>
    <property type="project" value="TreeGrafter"/>
</dbReference>
<proteinExistence type="inferred from homology"/>
<comment type="cofactor">
    <cofactor evidence="1">
        <name>Zn(2+)</name>
        <dbReference type="ChEBI" id="CHEBI:29105"/>
    </cofactor>
</comment>
<dbReference type="EMBL" id="ML995825">
    <property type="protein sequence ID" value="KAF2770487.1"/>
    <property type="molecule type" value="Genomic_DNA"/>
</dbReference>
<feature type="domain" description="Prenyltransferase alpha-alpha toroid" evidence="8">
    <location>
        <begin position="122"/>
        <end position="459"/>
    </location>
</feature>
<dbReference type="InterPro" id="IPR008930">
    <property type="entry name" value="Terpenoid_cyclase/PrenylTrfase"/>
</dbReference>
<organism evidence="9 10">
    <name type="scientific">Teratosphaeria nubilosa</name>
    <dbReference type="NCBI Taxonomy" id="161662"/>
    <lineage>
        <taxon>Eukaryota</taxon>
        <taxon>Fungi</taxon>
        <taxon>Dikarya</taxon>
        <taxon>Ascomycota</taxon>
        <taxon>Pezizomycotina</taxon>
        <taxon>Dothideomycetes</taxon>
        <taxon>Dothideomycetidae</taxon>
        <taxon>Mycosphaerellales</taxon>
        <taxon>Teratosphaeriaceae</taxon>
        <taxon>Teratosphaeria</taxon>
    </lineage>
</organism>
<keyword evidence="5" id="KW-0479">Metal-binding</keyword>
<dbReference type="Proteomes" id="UP000799436">
    <property type="component" value="Unassembled WGS sequence"/>
</dbReference>
<dbReference type="AlphaFoldDB" id="A0A6G1LC74"/>
<keyword evidence="7" id="KW-0862">Zinc</keyword>
<dbReference type="InterPro" id="IPR001330">
    <property type="entry name" value="Prenyltrans"/>
</dbReference>
<keyword evidence="4 9" id="KW-0808">Transferase</keyword>
<accession>A0A6G1LC74</accession>
<evidence type="ECO:0000256" key="7">
    <source>
        <dbReference type="ARBA" id="ARBA00022833"/>
    </source>
</evidence>
<dbReference type="Gene3D" id="1.50.10.20">
    <property type="match status" value="1"/>
</dbReference>
<dbReference type="GO" id="GO:0005965">
    <property type="term" value="C:protein farnesyltransferase complex"/>
    <property type="evidence" value="ECO:0007669"/>
    <property type="project" value="TreeGrafter"/>
</dbReference>
<reference evidence="9" key="1">
    <citation type="journal article" date="2020" name="Stud. Mycol.">
        <title>101 Dothideomycetes genomes: a test case for predicting lifestyles and emergence of pathogens.</title>
        <authorList>
            <person name="Haridas S."/>
            <person name="Albert R."/>
            <person name="Binder M."/>
            <person name="Bloem J."/>
            <person name="Labutti K."/>
            <person name="Salamov A."/>
            <person name="Andreopoulos B."/>
            <person name="Baker S."/>
            <person name="Barry K."/>
            <person name="Bills G."/>
            <person name="Bluhm B."/>
            <person name="Cannon C."/>
            <person name="Castanera R."/>
            <person name="Culley D."/>
            <person name="Daum C."/>
            <person name="Ezra D."/>
            <person name="Gonzalez J."/>
            <person name="Henrissat B."/>
            <person name="Kuo A."/>
            <person name="Liang C."/>
            <person name="Lipzen A."/>
            <person name="Lutzoni F."/>
            <person name="Magnuson J."/>
            <person name="Mondo S."/>
            <person name="Nolan M."/>
            <person name="Ohm R."/>
            <person name="Pangilinan J."/>
            <person name="Park H.-J."/>
            <person name="Ramirez L."/>
            <person name="Alfaro M."/>
            <person name="Sun H."/>
            <person name="Tritt A."/>
            <person name="Yoshinaga Y."/>
            <person name="Zwiers L.-H."/>
            <person name="Turgeon B."/>
            <person name="Goodwin S."/>
            <person name="Spatafora J."/>
            <person name="Crous P."/>
            <person name="Grigoriev I."/>
        </authorList>
    </citation>
    <scope>NUCLEOTIDE SEQUENCE</scope>
    <source>
        <strain evidence="9">CBS 116005</strain>
    </source>
</reference>
<evidence type="ECO:0000256" key="4">
    <source>
        <dbReference type="ARBA" id="ARBA00022679"/>
    </source>
</evidence>
<evidence type="ECO:0000313" key="9">
    <source>
        <dbReference type="EMBL" id="KAF2770487.1"/>
    </source>
</evidence>
<dbReference type="GO" id="GO:0046872">
    <property type="term" value="F:metal ion binding"/>
    <property type="evidence" value="ECO:0007669"/>
    <property type="project" value="UniProtKB-KW"/>
</dbReference>
<evidence type="ECO:0000256" key="1">
    <source>
        <dbReference type="ARBA" id="ARBA00001947"/>
    </source>
</evidence>
<keyword evidence="6" id="KW-0677">Repeat</keyword>
<gene>
    <name evidence="9" type="ORF">EJ03DRAFT_310399</name>
</gene>
<keyword evidence="3" id="KW-0637">Prenyltransferase</keyword>
<keyword evidence="10" id="KW-1185">Reference proteome</keyword>
<dbReference type="OrthoDB" id="10261146at2759"/>
<name>A0A6G1LC74_9PEZI</name>
<protein>
    <submittedName>
        <fullName evidence="9">Terpenoid cyclases/Protein prenyltransferase</fullName>
    </submittedName>
</protein>
<evidence type="ECO:0000256" key="3">
    <source>
        <dbReference type="ARBA" id="ARBA00022602"/>
    </source>
</evidence>
<evidence type="ECO:0000256" key="6">
    <source>
        <dbReference type="ARBA" id="ARBA00022737"/>
    </source>
</evidence>
<evidence type="ECO:0000256" key="5">
    <source>
        <dbReference type="ARBA" id="ARBA00022723"/>
    </source>
</evidence>
<dbReference type="PANTHER" id="PTHR11774:SF6">
    <property type="entry name" value="PROTEIN FARNESYLTRANSFERASE SUBUNIT BETA"/>
    <property type="match status" value="1"/>
</dbReference>
<dbReference type="SUPFAM" id="SSF48239">
    <property type="entry name" value="Terpenoid cyclases/Protein prenyltransferases"/>
    <property type="match status" value="1"/>
</dbReference>
<comment type="similarity">
    <text evidence="2">Belongs to the protein prenyltransferase subunit beta family.</text>
</comment>
<evidence type="ECO:0000256" key="2">
    <source>
        <dbReference type="ARBA" id="ARBA00010497"/>
    </source>
</evidence>
<evidence type="ECO:0000259" key="8">
    <source>
        <dbReference type="Pfam" id="PF00432"/>
    </source>
</evidence>
<sequence>MPSRTTHVRRRRVLFPHTRQCKMSTQLANNAEMANDTHNESLKDEPKIVELSDSDNDNDAARRIDPDSLPPWLHQATLALFHDEIETSTSESRKKTQTDCLPYLTGASLDDFDLNAHGIPRLRRQAHIDFLHATLSTLPAPYAALDASRPWLFYWAMAGLSTLGQDVARYKARLIATVRPLQNSTGGFGGGQGQLSHCACTYATALALACVGGLEIIDRKAMWHWLGTLKHPSGGFLMAAGAEQDIRGAYCALTLLTLLNLPLTLPPDSPSRSAGLQTFTDNLGAWISRCQTPDGGLSASPTNEPHGAYAFCGLACLSLLSAPHTSIPQSLDVPSLTAWLIYTQTAPEGGFAGRTNKLVDACYSHWVGGCFALLQAALPDLPRGHDVWNREALIRYLLACCQAPGKKGGMRDKPSVRADGYHTCYSLAGLSHAVNRYWYDGDGEVEEEGKAGRLTAAFRWRGERAGEGELRRWRVEEGDCVECVHPVFVIPFARVEEARVLFADGGFMDGIEEGMEKLSV</sequence>
<dbReference type="PANTHER" id="PTHR11774">
    <property type="entry name" value="GERANYLGERANYL TRANSFERASE TYPE BETA SUBUNIT"/>
    <property type="match status" value="1"/>
</dbReference>